<accession>A0ABY3C8J6</accession>
<dbReference type="PANTHER" id="PTHR42788:SF19">
    <property type="entry name" value="ALIPHATIC SULFONATES IMPORT ATP-BINDING PROTEIN SSUB 2"/>
    <property type="match status" value="1"/>
</dbReference>
<sequence>MSGTARHQSLNTPLLQINNLSKAYQGNRQVFADINFEVKAHEVICLLGASGCGKSSLLKALAGLHPVNGGEILFKGKPLHKPDASIGLVFQAPCLLPWLNVHQNTAFPLTLHRESKISQAEIQTQTDTVLQWVGLRDSADVYPDQLSGGMAQRVALARALVKSPDILLMDEPFSALDAITRLNMQQLLLKLIAHRRNAVLLVTHDIDEALILGDRIILMGDTPGRIVREWQITMPQPRAKHLHELIETRMAILEELSEVAGEHLLPNGAVV</sequence>
<comment type="caution">
    <text evidence="6">The sequence shown here is derived from an EMBL/GenBank/DDBJ whole genome shotgun (WGS) entry which is preliminary data.</text>
</comment>
<dbReference type="InterPro" id="IPR003439">
    <property type="entry name" value="ABC_transporter-like_ATP-bd"/>
</dbReference>
<keyword evidence="7" id="KW-1185">Reference proteome</keyword>
<name>A0ABY3C8J6_9GAMM</name>
<evidence type="ECO:0000313" key="7">
    <source>
        <dbReference type="Proteomes" id="UP000733744"/>
    </source>
</evidence>
<dbReference type="InterPro" id="IPR003593">
    <property type="entry name" value="AAA+_ATPase"/>
</dbReference>
<dbReference type="PROSITE" id="PS50893">
    <property type="entry name" value="ABC_TRANSPORTER_2"/>
    <property type="match status" value="1"/>
</dbReference>
<evidence type="ECO:0000256" key="2">
    <source>
        <dbReference type="ARBA" id="ARBA00022448"/>
    </source>
</evidence>
<dbReference type="Gene3D" id="3.40.50.300">
    <property type="entry name" value="P-loop containing nucleotide triphosphate hydrolases"/>
    <property type="match status" value="1"/>
</dbReference>
<proteinExistence type="inferred from homology"/>
<evidence type="ECO:0000256" key="1">
    <source>
        <dbReference type="ARBA" id="ARBA00005417"/>
    </source>
</evidence>
<dbReference type="CDD" id="cd03293">
    <property type="entry name" value="ABC_NrtD_SsuB_transporters"/>
    <property type="match status" value="1"/>
</dbReference>
<keyword evidence="3" id="KW-0547">Nucleotide-binding</keyword>
<dbReference type="Pfam" id="PF00005">
    <property type="entry name" value="ABC_tran"/>
    <property type="match status" value="1"/>
</dbReference>
<dbReference type="SUPFAM" id="SSF52540">
    <property type="entry name" value="P-loop containing nucleoside triphosphate hydrolases"/>
    <property type="match status" value="1"/>
</dbReference>
<dbReference type="EMBL" id="RYFG02000108">
    <property type="protein sequence ID" value="TRW92153.1"/>
    <property type="molecule type" value="Genomic_DNA"/>
</dbReference>
<keyword evidence="4 6" id="KW-0067">ATP-binding</keyword>
<organism evidence="6 7">
    <name type="scientific">Candidatus Methylobacter oryzae</name>
    <dbReference type="NCBI Taxonomy" id="2497749"/>
    <lineage>
        <taxon>Bacteria</taxon>
        <taxon>Pseudomonadati</taxon>
        <taxon>Pseudomonadota</taxon>
        <taxon>Gammaproteobacteria</taxon>
        <taxon>Methylococcales</taxon>
        <taxon>Methylococcaceae</taxon>
        <taxon>Methylobacter</taxon>
    </lineage>
</organism>
<dbReference type="SMART" id="SM00382">
    <property type="entry name" value="AAA"/>
    <property type="match status" value="1"/>
</dbReference>
<dbReference type="InterPro" id="IPR017871">
    <property type="entry name" value="ABC_transporter-like_CS"/>
</dbReference>
<dbReference type="PANTHER" id="PTHR42788">
    <property type="entry name" value="TAURINE IMPORT ATP-BINDING PROTEIN-RELATED"/>
    <property type="match status" value="1"/>
</dbReference>
<gene>
    <name evidence="6" type="ORF">EKO24_015070</name>
</gene>
<protein>
    <submittedName>
        <fullName evidence="6">ABC transporter ATP-binding protein</fullName>
    </submittedName>
</protein>
<evidence type="ECO:0000313" key="6">
    <source>
        <dbReference type="EMBL" id="TRW92153.1"/>
    </source>
</evidence>
<evidence type="ECO:0000259" key="5">
    <source>
        <dbReference type="PROSITE" id="PS50893"/>
    </source>
</evidence>
<dbReference type="InterPro" id="IPR027417">
    <property type="entry name" value="P-loop_NTPase"/>
</dbReference>
<dbReference type="Proteomes" id="UP000733744">
    <property type="component" value="Unassembled WGS sequence"/>
</dbReference>
<dbReference type="GO" id="GO:0005524">
    <property type="term" value="F:ATP binding"/>
    <property type="evidence" value="ECO:0007669"/>
    <property type="project" value="UniProtKB-KW"/>
</dbReference>
<keyword evidence="2" id="KW-0813">Transport</keyword>
<evidence type="ECO:0000256" key="4">
    <source>
        <dbReference type="ARBA" id="ARBA00022840"/>
    </source>
</evidence>
<dbReference type="InterPro" id="IPR050166">
    <property type="entry name" value="ABC_transporter_ATP-bind"/>
</dbReference>
<feature type="domain" description="ABC transporter" evidence="5">
    <location>
        <begin position="15"/>
        <end position="246"/>
    </location>
</feature>
<dbReference type="PROSITE" id="PS00211">
    <property type="entry name" value="ABC_TRANSPORTER_1"/>
    <property type="match status" value="1"/>
</dbReference>
<comment type="similarity">
    <text evidence="1">Belongs to the ABC transporter superfamily.</text>
</comment>
<reference evidence="6 7" key="1">
    <citation type="journal article" date="2019" name="Antonie Van Leeuwenhoek">
        <title>Description of 'Ca. Methylobacter oryzae' KRF1, a novel species from the environmentally important Methylobacter clade 2.</title>
        <authorList>
            <person name="Khatri K."/>
            <person name="Mohite J.A."/>
            <person name="Pandit P.S."/>
            <person name="Bahulikar R."/>
            <person name="Rahalkar M.C."/>
        </authorList>
    </citation>
    <scope>NUCLEOTIDE SEQUENCE [LARGE SCALE GENOMIC DNA]</scope>
    <source>
        <strain evidence="6 7">KRF1</strain>
    </source>
</reference>
<evidence type="ECO:0000256" key="3">
    <source>
        <dbReference type="ARBA" id="ARBA00022741"/>
    </source>
</evidence>